<reference evidence="2" key="1">
    <citation type="submission" date="2014-09" db="EMBL/GenBank/DDBJ databases">
        <authorList>
            <person name="Magalhaes I.L.F."/>
            <person name="Oliveira U."/>
            <person name="Santos F.R."/>
            <person name="Vidigal T.H.D.A."/>
            <person name="Brescovit A.D."/>
            <person name="Santos A.J."/>
        </authorList>
    </citation>
    <scope>NUCLEOTIDE SEQUENCE</scope>
    <source>
        <tissue evidence="2">Shoot tissue taken approximately 20 cm above the soil surface</tissue>
    </source>
</reference>
<accession>A0A0A8ZED6</accession>
<feature type="compositionally biased region" description="Pro residues" evidence="1">
    <location>
        <begin position="21"/>
        <end position="30"/>
    </location>
</feature>
<evidence type="ECO:0000313" key="2">
    <source>
        <dbReference type="EMBL" id="JAD37146.1"/>
    </source>
</evidence>
<evidence type="ECO:0000256" key="1">
    <source>
        <dbReference type="SAM" id="MobiDB-lite"/>
    </source>
</evidence>
<sequence>MQTMPQRTRPAPWRPERGAPWPTPAQPPAA</sequence>
<protein>
    <submittedName>
        <fullName evidence="2">Uncharacterized protein</fullName>
    </submittedName>
</protein>
<proteinExistence type="predicted"/>
<feature type="region of interest" description="Disordered" evidence="1">
    <location>
        <begin position="1"/>
        <end position="30"/>
    </location>
</feature>
<organism evidence="2">
    <name type="scientific">Arundo donax</name>
    <name type="common">Giant reed</name>
    <name type="synonym">Donax arundinaceus</name>
    <dbReference type="NCBI Taxonomy" id="35708"/>
    <lineage>
        <taxon>Eukaryota</taxon>
        <taxon>Viridiplantae</taxon>
        <taxon>Streptophyta</taxon>
        <taxon>Embryophyta</taxon>
        <taxon>Tracheophyta</taxon>
        <taxon>Spermatophyta</taxon>
        <taxon>Magnoliopsida</taxon>
        <taxon>Liliopsida</taxon>
        <taxon>Poales</taxon>
        <taxon>Poaceae</taxon>
        <taxon>PACMAD clade</taxon>
        <taxon>Arundinoideae</taxon>
        <taxon>Arundineae</taxon>
        <taxon>Arundo</taxon>
    </lineage>
</organism>
<name>A0A0A8ZED6_ARUDO</name>
<dbReference type="EMBL" id="GBRH01260749">
    <property type="protein sequence ID" value="JAD37146.1"/>
    <property type="molecule type" value="Transcribed_RNA"/>
</dbReference>
<dbReference type="AlphaFoldDB" id="A0A0A8ZED6"/>
<reference evidence="2" key="2">
    <citation type="journal article" date="2015" name="Data Brief">
        <title>Shoot transcriptome of the giant reed, Arundo donax.</title>
        <authorList>
            <person name="Barrero R.A."/>
            <person name="Guerrero F.D."/>
            <person name="Moolhuijzen P."/>
            <person name="Goolsby J.A."/>
            <person name="Tidwell J."/>
            <person name="Bellgard S.E."/>
            <person name="Bellgard M.I."/>
        </authorList>
    </citation>
    <scope>NUCLEOTIDE SEQUENCE</scope>
    <source>
        <tissue evidence="2">Shoot tissue taken approximately 20 cm above the soil surface</tissue>
    </source>
</reference>